<dbReference type="GO" id="GO:0043139">
    <property type="term" value="F:5'-3' DNA helicase activity"/>
    <property type="evidence" value="ECO:0007669"/>
    <property type="project" value="UniProtKB-EC"/>
</dbReference>
<organism evidence="3">
    <name type="scientific">Cuerna arida</name>
    <dbReference type="NCBI Taxonomy" id="1464854"/>
    <lineage>
        <taxon>Eukaryota</taxon>
        <taxon>Metazoa</taxon>
        <taxon>Ecdysozoa</taxon>
        <taxon>Arthropoda</taxon>
        <taxon>Hexapoda</taxon>
        <taxon>Insecta</taxon>
        <taxon>Pterygota</taxon>
        <taxon>Neoptera</taxon>
        <taxon>Paraneoptera</taxon>
        <taxon>Hemiptera</taxon>
        <taxon>Auchenorrhyncha</taxon>
        <taxon>Membracoidea</taxon>
        <taxon>Cicadellidae</taxon>
        <taxon>Cicadellinae</taxon>
        <taxon>Proconiini</taxon>
        <taxon>Cuerna</taxon>
    </lineage>
</organism>
<reference evidence="3" key="1">
    <citation type="submission" date="2015-11" db="EMBL/GenBank/DDBJ databases">
        <title>De novo transcriptome assembly of four potential Pierce s Disease insect vectors from Arizona vineyards.</title>
        <authorList>
            <person name="Tassone E.E."/>
        </authorList>
    </citation>
    <scope>NUCLEOTIDE SEQUENCE</scope>
</reference>
<sequence>SIINEIITAVTSLEETNKVYCLTALGGCGKTFVQKAIMHKLRSLGLACFACAYSGIAASLLEGGRTIHNMFKLPVPINEYSVSGIKINSEEANRLKNCSLII</sequence>
<dbReference type="AlphaFoldDB" id="A0A1B6GF86"/>
<keyword evidence="1" id="KW-0347">Helicase</keyword>
<keyword evidence="1" id="KW-0378">Hydrolase</keyword>
<evidence type="ECO:0000313" key="3">
    <source>
        <dbReference type="EMBL" id="JAS61089.1"/>
    </source>
</evidence>
<dbReference type="Gene3D" id="3.40.50.300">
    <property type="entry name" value="P-loop containing nucleotide triphosphate hydrolases"/>
    <property type="match status" value="1"/>
</dbReference>
<dbReference type="Pfam" id="PF05970">
    <property type="entry name" value="PIF1"/>
    <property type="match status" value="1"/>
</dbReference>
<dbReference type="PANTHER" id="PTHR10492">
    <property type="match status" value="1"/>
</dbReference>
<feature type="non-terminal residue" evidence="3">
    <location>
        <position position="1"/>
    </location>
</feature>
<name>A0A1B6GF86_9HEMI</name>
<gene>
    <name evidence="3" type="ORF">g.7711</name>
</gene>
<dbReference type="PANTHER" id="PTHR10492:SF57">
    <property type="entry name" value="ATP-DEPENDENT DNA HELICASE"/>
    <property type="match status" value="1"/>
</dbReference>
<dbReference type="EMBL" id="GECZ01008680">
    <property type="protein sequence ID" value="JAS61089.1"/>
    <property type="molecule type" value="Transcribed_RNA"/>
</dbReference>
<accession>A0A1B6GF86</accession>
<keyword evidence="1" id="KW-0547">Nucleotide-binding</keyword>
<dbReference type="EC" id="5.6.2.3" evidence="1"/>
<keyword evidence="1" id="KW-0227">DNA damage</keyword>
<evidence type="ECO:0000256" key="1">
    <source>
        <dbReference type="RuleBase" id="RU363044"/>
    </source>
</evidence>
<comment type="catalytic activity">
    <reaction evidence="1">
        <text>ATP + H2O = ADP + phosphate + H(+)</text>
        <dbReference type="Rhea" id="RHEA:13065"/>
        <dbReference type="ChEBI" id="CHEBI:15377"/>
        <dbReference type="ChEBI" id="CHEBI:15378"/>
        <dbReference type="ChEBI" id="CHEBI:30616"/>
        <dbReference type="ChEBI" id="CHEBI:43474"/>
        <dbReference type="ChEBI" id="CHEBI:456216"/>
        <dbReference type="EC" id="5.6.2.3"/>
    </reaction>
</comment>
<keyword evidence="1" id="KW-0233">DNA recombination</keyword>
<dbReference type="GO" id="GO:0006281">
    <property type="term" value="P:DNA repair"/>
    <property type="evidence" value="ECO:0007669"/>
    <property type="project" value="UniProtKB-KW"/>
</dbReference>
<feature type="non-terminal residue" evidence="3">
    <location>
        <position position="102"/>
    </location>
</feature>
<dbReference type="GO" id="GO:0006310">
    <property type="term" value="P:DNA recombination"/>
    <property type="evidence" value="ECO:0007669"/>
    <property type="project" value="UniProtKB-KW"/>
</dbReference>
<feature type="domain" description="DNA helicase Pif1-like DEAD-box helicase" evidence="2">
    <location>
        <begin position="2"/>
        <end position="102"/>
    </location>
</feature>
<dbReference type="GO" id="GO:0016887">
    <property type="term" value="F:ATP hydrolysis activity"/>
    <property type="evidence" value="ECO:0007669"/>
    <property type="project" value="RHEA"/>
</dbReference>
<comment type="similarity">
    <text evidence="1">Belongs to the helicase family.</text>
</comment>
<keyword evidence="1" id="KW-0067">ATP-binding</keyword>
<keyword evidence="1" id="KW-0234">DNA repair</keyword>
<dbReference type="SUPFAM" id="SSF52540">
    <property type="entry name" value="P-loop containing nucleoside triphosphate hydrolases"/>
    <property type="match status" value="1"/>
</dbReference>
<proteinExistence type="inferred from homology"/>
<dbReference type="GO" id="GO:0005524">
    <property type="term" value="F:ATP binding"/>
    <property type="evidence" value="ECO:0007669"/>
    <property type="project" value="UniProtKB-KW"/>
</dbReference>
<evidence type="ECO:0000259" key="2">
    <source>
        <dbReference type="Pfam" id="PF05970"/>
    </source>
</evidence>
<comment type="cofactor">
    <cofactor evidence="1">
        <name>Mg(2+)</name>
        <dbReference type="ChEBI" id="CHEBI:18420"/>
    </cofactor>
</comment>
<protein>
    <recommendedName>
        <fullName evidence="1">ATP-dependent DNA helicase</fullName>
        <ecNumber evidence="1">5.6.2.3</ecNumber>
    </recommendedName>
</protein>
<dbReference type="GO" id="GO:0000723">
    <property type="term" value="P:telomere maintenance"/>
    <property type="evidence" value="ECO:0007669"/>
    <property type="project" value="InterPro"/>
</dbReference>
<dbReference type="InterPro" id="IPR010285">
    <property type="entry name" value="DNA_helicase_pif1-like_DEAD"/>
</dbReference>
<dbReference type="InterPro" id="IPR027417">
    <property type="entry name" value="P-loop_NTPase"/>
</dbReference>